<evidence type="ECO:0000256" key="5">
    <source>
        <dbReference type="ARBA" id="ARBA00023136"/>
    </source>
</evidence>
<dbReference type="RefSeq" id="WP_221572778.1">
    <property type="nucleotide sequence ID" value="NZ_JAIGNK010000001.1"/>
</dbReference>
<evidence type="ECO:0000256" key="2">
    <source>
        <dbReference type="ARBA" id="ARBA00022475"/>
    </source>
</evidence>
<dbReference type="PANTHER" id="PTHR30250">
    <property type="entry name" value="PST FAMILY PREDICTED COLANIC ACID TRANSPORTER"/>
    <property type="match status" value="1"/>
</dbReference>
<evidence type="ECO:0000256" key="6">
    <source>
        <dbReference type="SAM" id="Phobius"/>
    </source>
</evidence>
<feature type="transmembrane region" description="Helical" evidence="6">
    <location>
        <begin position="21"/>
        <end position="41"/>
    </location>
</feature>
<dbReference type="InterPro" id="IPR050833">
    <property type="entry name" value="Poly_Biosynth_Transport"/>
</dbReference>
<feature type="transmembrane region" description="Helical" evidence="6">
    <location>
        <begin position="409"/>
        <end position="433"/>
    </location>
</feature>
<feature type="transmembrane region" description="Helical" evidence="6">
    <location>
        <begin position="191"/>
        <end position="214"/>
    </location>
</feature>
<keyword evidence="5 6" id="KW-0472">Membrane</keyword>
<name>A0ABS7IVI8_9SPHN</name>
<sequence>MAEGSATETARDGGRRILKNVGWLLGGKGFGAVCSLVYLAILARSLGVRDFGHFSLIFGTGLAIVELASFQTWQMVVRYGTPYVARGDWDAFGRLAMGGGLIDLAGALLGCGVAWVAIIYFGSALELNPAYTSMAFAFVCALVLARVSAPQGVMRTLDRYDIAVTAGAITPITRLIAAIFIWWSGATVGKFLFAWAAIELFSAVLYWILARRLAPQSVKLSNLFHLGRMREENPGVFRFLGVTYASTSLWGAMQQGPLLAVGYFLGTSAAGVYRIADQLAKGLGKLATLSAQALYPEVNRQKHASPRDQFRKLVKRINITVLIAGTLLVALTVAIGGHILELIGGEDFARGGPVLIPLVLAASLELASVSYEPVLHAHGKAHYQLFARLFTLAAMALLILWLVSGGPVWVGWAVALGMIAGYVVNSLMVWWVIRNEPARVEQP</sequence>
<protein>
    <submittedName>
        <fullName evidence="7">Lipopolysaccharide biosynthesis protein</fullName>
    </submittedName>
</protein>
<dbReference type="InterPro" id="IPR002797">
    <property type="entry name" value="Polysacc_synth"/>
</dbReference>
<dbReference type="Pfam" id="PF01943">
    <property type="entry name" value="Polysacc_synt"/>
    <property type="match status" value="1"/>
</dbReference>
<reference evidence="7 8" key="1">
    <citation type="submission" date="2021-08" db="EMBL/GenBank/DDBJ databases">
        <title>Comparative Genomics Analysis of the Genus Qipengyuania Reveals Extensive Genetic Diversity and Metabolic Versatility, Including the Description of Fifteen Novel Species.</title>
        <authorList>
            <person name="Liu Y."/>
        </authorList>
    </citation>
    <scope>NUCLEOTIDE SEQUENCE [LARGE SCALE GENOMIC DNA]</scope>
    <source>
        <strain evidence="7 8">1NDH17</strain>
    </source>
</reference>
<proteinExistence type="predicted"/>
<keyword evidence="3 6" id="KW-0812">Transmembrane</keyword>
<keyword evidence="2" id="KW-1003">Cell membrane</keyword>
<organism evidence="7 8">
    <name type="scientific">Qipengyuania polymorpha</name>
    <dbReference type="NCBI Taxonomy" id="2867234"/>
    <lineage>
        <taxon>Bacteria</taxon>
        <taxon>Pseudomonadati</taxon>
        <taxon>Pseudomonadota</taxon>
        <taxon>Alphaproteobacteria</taxon>
        <taxon>Sphingomonadales</taxon>
        <taxon>Erythrobacteraceae</taxon>
        <taxon>Qipengyuania</taxon>
    </lineage>
</organism>
<dbReference type="EMBL" id="JAIGNK010000001">
    <property type="protein sequence ID" value="MBX7457476.1"/>
    <property type="molecule type" value="Genomic_DNA"/>
</dbReference>
<evidence type="ECO:0000313" key="7">
    <source>
        <dbReference type="EMBL" id="MBX7457476.1"/>
    </source>
</evidence>
<comment type="caution">
    <text evidence="7">The sequence shown here is derived from an EMBL/GenBank/DDBJ whole genome shotgun (WGS) entry which is preliminary data.</text>
</comment>
<accession>A0ABS7IVI8</accession>
<evidence type="ECO:0000313" key="8">
    <source>
        <dbReference type="Proteomes" id="UP000783253"/>
    </source>
</evidence>
<feature type="transmembrane region" description="Helical" evidence="6">
    <location>
        <begin position="352"/>
        <end position="371"/>
    </location>
</feature>
<feature type="transmembrane region" description="Helical" evidence="6">
    <location>
        <begin position="53"/>
        <end position="70"/>
    </location>
</feature>
<gene>
    <name evidence="7" type="ORF">K3152_04380</name>
</gene>
<feature type="transmembrane region" description="Helical" evidence="6">
    <location>
        <begin position="317"/>
        <end position="340"/>
    </location>
</feature>
<feature type="transmembrane region" description="Helical" evidence="6">
    <location>
        <begin position="129"/>
        <end position="148"/>
    </location>
</feature>
<keyword evidence="4 6" id="KW-1133">Transmembrane helix</keyword>
<evidence type="ECO:0000256" key="4">
    <source>
        <dbReference type="ARBA" id="ARBA00022989"/>
    </source>
</evidence>
<feature type="transmembrane region" description="Helical" evidence="6">
    <location>
        <begin position="101"/>
        <end position="123"/>
    </location>
</feature>
<dbReference type="Proteomes" id="UP000783253">
    <property type="component" value="Unassembled WGS sequence"/>
</dbReference>
<feature type="transmembrane region" description="Helical" evidence="6">
    <location>
        <begin position="383"/>
        <end position="403"/>
    </location>
</feature>
<evidence type="ECO:0000256" key="3">
    <source>
        <dbReference type="ARBA" id="ARBA00022692"/>
    </source>
</evidence>
<evidence type="ECO:0000256" key="1">
    <source>
        <dbReference type="ARBA" id="ARBA00004651"/>
    </source>
</evidence>
<dbReference type="PANTHER" id="PTHR30250:SF31">
    <property type="entry name" value="INNER MEMBRANE PROTEIN YGHQ"/>
    <property type="match status" value="1"/>
</dbReference>
<comment type="subcellular location">
    <subcellularLocation>
        <location evidence="1">Cell membrane</location>
        <topology evidence="1">Multi-pass membrane protein</topology>
    </subcellularLocation>
</comment>
<feature type="transmembrane region" description="Helical" evidence="6">
    <location>
        <begin position="160"/>
        <end position="185"/>
    </location>
</feature>
<keyword evidence="8" id="KW-1185">Reference proteome</keyword>